<dbReference type="OrthoDB" id="9762141at2"/>
<evidence type="ECO:0000259" key="4">
    <source>
        <dbReference type="PROSITE" id="PS50887"/>
    </source>
</evidence>
<dbReference type="PANTHER" id="PTHR44757">
    <property type="entry name" value="DIGUANYLATE CYCLASE DGCP"/>
    <property type="match status" value="1"/>
</dbReference>
<dbReference type="NCBIfam" id="TIGR00254">
    <property type="entry name" value="GGDEF"/>
    <property type="match status" value="1"/>
</dbReference>
<protein>
    <submittedName>
        <fullName evidence="5">PAS domain S-box-containing protein/diguanylate cyclase (GGDEF) domain-containing protein</fullName>
    </submittedName>
</protein>
<evidence type="ECO:0000313" key="6">
    <source>
        <dbReference type="Proteomes" id="UP000184310"/>
    </source>
</evidence>
<feature type="domain" description="GGDEF" evidence="4">
    <location>
        <begin position="228"/>
        <end position="362"/>
    </location>
</feature>
<evidence type="ECO:0000256" key="1">
    <source>
        <dbReference type="SAM" id="Phobius"/>
    </source>
</evidence>
<dbReference type="PROSITE" id="PS50887">
    <property type="entry name" value="GGDEF"/>
    <property type="match status" value="1"/>
</dbReference>
<dbReference type="AlphaFoldDB" id="A0A1M6CX43"/>
<dbReference type="Gene3D" id="3.20.20.450">
    <property type="entry name" value="EAL domain"/>
    <property type="match status" value="1"/>
</dbReference>
<dbReference type="SMART" id="SM00267">
    <property type="entry name" value="GGDEF"/>
    <property type="match status" value="1"/>
</dbReference>
<dbReference type="CDD" id="cd01949">
    <property type="entry name" value="GGDEF"/>
    <property type="match status" value="1"/>
</dbReference>
<dbReference type="InterPro" id="IPR052155">
    <property type="entry name" value="Biofilm_reg_signaling"/>
</dbReference>
<feature type="domain" description="EAL" evidence="3">
    <location>
        <begin position="371"/>
        <end position="625"/>
    </location>
</feature>
<dbReference type="InterPro" id="IPR000700">
    <property type="entry name" value="PAS-assoc_C"/>
</dbReference>
<feature type="domain" description="PAC" evidence="2">
    <location>
        <begin position="146"/>
        <end position="198"/>
    </location>
</feature>
<keyword evidence="1" id="KW-0472">Membrane</keyword>
<dbReference type="SMART" id="SM00086">
    <property type="entry name" value="PAC"/>
    <property type="match status" value="1"/>
</dbReference>
<dbReference type="EMBL" id="FQZB01000004">
    <property type="protein sequence ID" value="SHI65318.1"/>
    <property type="molecule type" value="Genomic_DNA"/>
</dbReference>
<dbReference type="Gene3D" id="3.30.450.20">
    <property type="entry name" value="PAS domain"/>
    <property type="match status" value="1"/>
</dbReference>
<dbReference type="RefSeq" id="WP_084108226.1">
    <property type="nucleotide sequence ID" value="NZ_FQZB01000004.1"/>
</dbReference>
<gene>
    <name evidence="5" type="ORF">SAMN02745163_00572</name>
</gene>
<evidence type="ECO:0000259" key="3">
    <source>
        <dbReference type="PROSITE" id="PS50883"/>
    </source>
</evidence>
<dbReference type="InterPro" id="IPR000160">
    <property type="entry name" value="GGDEF_dom"/>
</dbReference>
<feature type="transmembrane region" description="Helical" evidence="1">
    <location>
        <begin position="7"/>
        <end position="23"/>
    </location>
</feature>
<dbReference type="SUPFAM" id="SSF141868">
    <property type="entry name" value="EAL domain-like"/>
    <property type="match status" value="1"/>
</dbReference>
<proteinExistence type="predicted"/>
<evidence type="ECO:0000259" key="2">
    <source>
        <dbReference type="PROSITE" id="PS50113"/>
    </source>
</evidence>
<dbReference type="InterPro" id="IPR000014">
    <property type="entry name" value="PAS"/>
</dbReference>
<dbReference type="Pfam" id="PF00990">
    <property type="entry name" value="GGDEF"/>
    <property type="match status" value="1"/>
</dbReference>
<evidence type="ECO:0000313" key="5">
    <source>
        <dbReference type="EMBL" id="SHI65318.1"/>
    </source>
</evidence>
<dbReference type="STRING" id="1121302.SAMN02745163_00572"/>
<dbReference type="Pfam" id="PF00563">
    <property type="entry name" value="EAL"/>
    <property type="match status" value="1"/>
</dbReference>
<organism evidence="5 6">
    <name type="scientific">Clostridium cavendishii DSM 21758</name>
    <dbReference type="NCBI Taxonomy" id="1121302"/>
    <lineage>
        <taxon>Bacteria</taxon>
        <taxon>Bacillati</taxon>
        <taxon>Bacillota</taxon>
        <taxon>Clostridia</taxon>
        <taxon>Eubacteriales</taxon>
        <taxon>Clostridiaceae</taxon>
        <taxon>Clostridium</taxon>
    </lineage>
</organism>
<accession>A0A1M6CX43</accession>
<dbReference type="InterPro" id="IPR043128">
    <property type="entry name" value="Rev_trsase/Diguanyl_cyclase"/>
</dbReference>
<dbReference type="InterPro" id="IPR013655">
    <property type="entry name" value="PAS_fold_3"/>
</dbReference>
<feature type="transmembrane region" description="Helical" evidence="1">
    <location>
        <begin position="29"/>
        <end position="48"/>
    </location>
</feature>
<reference evidence="5 6" key="1">
    <citation type="submission" date="2016-11" db="EMBL/GenBank/DDBJ databases">
        <authorList>
            <person name="Jaros S."/>
            <person name="Januszkiewicz K."/>
            <person name="Wedrychowicz H."/>
        </authorList>
    </citation>
    <scope>NUCLEOTIDE SEQUENCE [LARGE SCALE GENOMIC DNA]</scope>
    <source>
        <strain evidence="5 6">DSM 21758</strain>
    </source>
</reference>
<sequence>MNNESKKVMALIFIIIVLTGVLWETKGDSRYIIIESILILIVMCLYILKLYNEKKMLKNSNDKLLEQNNKFIQTIDGIGDTLVYCDKANGNFDISYNVRELLDIDENDNLNMTCCEDWFKYVIEDDRVKLEKYFYKFCNDKEGTLFEDNHRITTNKGEIKWIRLKVNARRDEFGKVTSISGSLYDITEKKMNEDKILYMSYFDGITGLYNRNYFKKHAKKFIKKNKGKKAALIFIDIDNFKYVNDSYGHDYGDELLKKIATSFEKMINKDKDMLCRFGGDEFVIFIKDFDDISEIHAVAKNLINIFNRPIKIKEKSIYSSASIGVTLFPTDADNYDMLLKQADAAMYKAKGNGKSRYQFFNDEISEELARNYSLEKGLRDALEDDELYVQFQPKVVLEDGKISGFEALIRWNSKELGFVSPSEFIPVAENTRLIVPIGRFVIEEVLKKCKELIEIGYSDFKIALNLSEIQLRDGNIVEDFRILLDKYEVDPSFIEVEITESILMKSFDENIKTLLKVKELGMSVALDDFGTGYSSLNYLTKLPIDVLKIDRSFVTEIGDNAKGKCIVENIIQLSHKLGIQVVAEGVEIREQVDYLKDMLCDFVQGYYYSKPQNFDIILNLMEKGYIEG</sequence>
<dbReference type="InterPro" id="IPR035965">
    <property type="entry name" value="PAS-like_dom_sf"/>
</dbReference>
<dbReference type="PROSITE" id="PS50113">
    <property type="entry name" value="PAC"/>
    <property type="match status" value="1"/>
</dbReference>
<dbReference type="SMART" id="SM00052">
    <property type="entry name" value="EAL"/>
    <property type="match status" value="1"/>
</dbReference>
<dbReference type="CDD" id="cd01948">
    <property type="entry name" value="EAL"/>
    <property type="match status" value="1"/>
</dbReference>
<name>A0A1M6CX43_9CLOT</name>
<dbReference type="PROSITE" id="PS50883">
    <property type="entry name" value="EAL"/>
    <property type="match status" value="1"/>
</dbReference>
<dbReference type="InterPro" id="IPR029787">
    <property type="entry name" value="Nucleotide_cyclase"/>
</dbReference>
<dbReference type="InterPro" id="IPR035919">
    <property type="entry name" value="EAL_sf"/>
</dbReference>
<keyword evidence="6" id="KW-1185">Reference proteome</keyword>
<dbReference type="NCBIfam" id="TIGR00229">
    <property type="entry name" value="sensory_box"/>
    <property type="match status" value="1"/>
</dbReference>
<dbReference type="Proteomes" id="UP000184310">
    <property type="component" value="Unassembled WGS sequence"/>
</dbReference>
<dbReference type="PANTHER" id="PTHR44757:SF2">
    <property type="entry name" value="BIOFILM ARCHITECTURE MAINTENANCE PROTEIN MBAA"/>
    <property type="match status" value="1"/>
</dbReference>
<keyword evidence="1" id="KW-1133">Transmembrane helix</keyword>
<dbReference type="Pfam" id="PF08447">
    <property type="entry name" value="PAS_3"/>
    <property type="match status" value="1"/>
</dbReference>
<dbReference type="InterPro" id="IPR001633">
    <property type="entry name" value="EAL_dom"/>
</dbReference>
<dbReference type="Gene3D" id="3.30.70.270">
    <property type="match status" value="1"/>
</dbReference>
<dbReference type="SUPFAM" id="SSF55785">
    <property type="entry name" value="PYP-like sensor domain (PAS domain)"/>
    <property type="match status" value="1"/>
</dbReference>
<keyword evidence="1" id="KW-0812">Transmembrane</keyword>
<dbReference type="SUPFAM" id="SSF55073">
    <property type="entry name" value="Nucleotide cyclase"/>
    <property type="match status" value="1"/>
</dbReference>
<dbReference type="InterPro" id="IPR001610">
    <property type="entry name" value="PAC"/>
</dbReference>